<accession>A0A9X9MLM9</accession>
<sequence>MRFLSRPQVNAILILATPVMLVVAESGRGYECEETLFRQAEINQVAETMRGLMRSNPNVPCSDRKKLNLPECVTNWPKPGSELRHSFPIKKLSRSLEYDDAGPYRVLTDLNGKVSTLLIVNEGTWKDCTPALIYPYGDKISYEIDSEADYKNEIDSEAEYKNEIESCIRRFQNNCGFIQNNRAKLRDNCGTIINNCGVIENNYGRVVNNYGIIGKNNVDDRSTSRSRSRGDLSQAESVGTSSRDMFRHYRTWTKSNPRGNSGSHKSSTKISPNFSLQNQGEYGSEHQIGSRRSSNSHNRNSRTSQGSSIQDQRGSRVDPDIDHETSFRRNPGGIRGNYRTSPRTFMEKQGESESESESESEGEPEISSGTNLII</sequence>
<evidence type="ECO:0000256" key="2">
    <source>
        <dbReference type="SAM" id="SignalP"/>
    </source>
</evidence>
<evidence type="ECO:0000313" key="3">
    <source>
        <dbReference type="EMBL" id="VDB92701.1"/>
    </source>
</evidence>
<dbReference type="EMBL" id="LR026992">
    <property type="protein sequence ID" value="VDB92701.1"/>
    <property type="molecule type" value="Genomic_DNA"/>
</dbReference>
<feature type="chain" id="PRO_5040991929" evidence="2">
    <location>
        <begin position="25"/>
        <end position="374"/>
    </location>
</feature>
<gene>
    <name evidence="3" type="ORF">BGT96224V316_LOCUS6470</name>
</gene>
<evidence type="ECO:0000313" key="4">
    <source>
        <dbReference type="Proteomes" id="UP000324639"/>
    </source>
</evidence>
<protein>
    <submittedName>
        <fullName evidence="3">Bgt-51291</fullName>
    </submittedName>
</protein>
<name>A0A9X9MLM9_BLUGR</name>
<dbReference type="Proteomes" id="UP000324639">
    <property type="component" value="Chromosome Bgt_-09"/>
</dbReference>
<feature type="compositionally biased region" description="Low complexity" evidence="1">
    <location>
        <begin position="290"/>
        <end position="304"/>
    </location>
</feature>
<feature type="compositionally biased region" description="Polar residues" evidence="1">
    <location>
        <begin position="252"/>
        <end position="281"/>
    </location>
</feature>
<proteinExistence type="predicted"/>
<feature type="compositionally biased region" description="Acidic residues" evidence="1">
    <location>
        <begin position="352"/>
        <end position="364"/>
    </location>
</feature>
<keyword evidence="2" id="KW-0732">Signal</keyword>
<feature type="signal peptide" evidence="2">
    <location>
        <begin position="1"/>
        <end position="24"/>
    </location>
</feature>
<dbReference type="AlphaFoldDB" id="A0A9X9MLM9"/>
<evidence type="ECO:0000256" key="1">
    <source>
        <dbReference type="SAM" id="MobiDB-lite"/>
    </source>
</evidence>
<feature type="region of interest" description="Disordered" evidence="1">
    <location>
        <begin position="214"/>
        <end position="374"/>
    </location>
</feature>
<feature type="compositionally biased region" description="Basic and acidic residues" evidence="1">
    <location>
        <begin position="313"/>
        <end position="327"/>
    </location>
</feature>
<feature type="compositionally biased region" description="Low complexity" evidence="1">
    <location>
        <begin position="365"/>
        <end position="374"/>
    </location>
</feature>
<keyword evidence="4" id="KW-1185">Reference proteome</keyword>
<reference evidence="3 4" key="1">
    <citation type="submission" date="2018-08" db="EMBL/GenBank/DDBJ databases">
        <authorList>
            <person name="Muller C M."/>
        </authorList>
    </citation>
    <scope>NUCLEOTIDE SEQUENCE [LARGE SCALE GENOMIC DNA]</scope>
</reference>
<feature type="compositionally biased region" description="Polar residues" evidence="1">
    <location>
        <begin position="234"/>
        <end position="243"/>
    </location>
</feature>
<organism evidence="3 4">
    <name type="scientific">Blumeria graminis f. sp. tritici</name>
    <dbReference type="NCBI Taxonomy" id="62690"/>
    <lineage>
        <taxon>Eukaryota</taxon>
        <taxon>Fungi</taxon>
        <taxon>Dikarya</taxon>
        <taxon>Ascomycota</taxon>
        <taxon>Pezizomycotina</taxon>
        <taxon>Leotiomycetes</taxon>
        <taxon>Erysiphales</taxon>
        <taxon>Erysiphaceae</taxon>
        <taxon>Blumeria</taxon>
    </lineage>
</organism>